<reference evidence="2" key="1">
    <citation type="journal article" date="2019" name="Int. J. Syst. Evol. Microbiol.">
        <title>The Global Catalogue of Microorganisms (GCM) 10K type strain sequencing project: providing services to taxonomists for standard genome sequencing and annotation.</title>
        <authorList>
            <consortium name="The Broad Institute Genomics Platform"/>
            <consortium name="The Broad Institute Genome Sequencing Center for Infectious Disease"/>
            <person name="Wu L."/>
            <person name="Ma J."/>
        </authorList>
    </citation>
    <scope>NUCLEOTIDE SEQUENCE [LARGE SCALE GENOMIC DNA]</scope>
    <source>
        <strain evidence="2">CCUG 57113</strain>
    </source>
</reference>
<comment type="caution">
    <text evidence="1">The sequence shown here is derived from an EMBL/GenBank/DDBJ whole genome shotgun (WGS) entry which is preliminary data.</text>
</comment>
<dbReference type="EMBL" id="JBHSMH010000011">
    <property type="protein sequence ID" value="MFC5468426.1"/>
    <property type="molecule type" value="Genomic_DNA"/>
</dbReference>
<evidence type="ECO:0000313" key="1">
    <source>
        <dbReference type="EMBL" id="MFC5468426.1"/>
    </source>
</evidence>
<gene>
    <name evidence="1" type="ORF">ACFPPD_06815</name>
</gene>
<dbReference type="Proteomes" id="UP001596105">
    <property type="component" value="Unassembled WGS sequence"/>
</dbReference>
<dbReference type="RefSeq" id="WP_209748582.1">
    <property type="nucleotide sequence ID" value="NZ_JBHSMH010000011.1"/>
</dbReference>
<sequence length="107" mass="12202">MNDWKKRIVDKVVEHNARRAEVHSTLTRLVNELKNENGISSGGVELASEHPLTWDVTIERKMVQVTESEVSRHQVIFEQGKYGGLEETNEKKSVEDALKELLATRFG</sequence>
<organism evidence="1 2">
    <name type="scientific">Cohnella suwonensis</name>
    <dbReference type="NCBI Taxonomy" id="696072"/>
    <lineage>
        <taxon>Bacteria</taxon>
        <taxon>Bacillati</taxon>
        <taxon>Bacillota</taxon>
        <taxon>Bacilli</taxon>
        <taxon>Bacillales</taxon>
        <taxon>Paenibacillaceae</taxon>
        <taxon>Cohnella</taxon>
    </lineage>
</organism>
<protein>
    <recommendedName>
        <fullName evidence="3">Phage protein</fullName>
    </recommendedName>
</protein>
<proteinExistence type="predicted"/>
<name>A0ABW0LUQ9_9BACL</name>
<evidence type="ECO:0000313" key="2">
    <source>
        <dbReference type="Proteomes" id="UP001596105"/>
    </source>
</evidence>
<keyword evidence="2" id="KW-1185">Reference proteome</keyword>
<accession>A0ABW0LUQ9</accession>
<evidence type="ECO:0008006" key="3">
    <source>
        <dbReference type="Google" id="ProtNLM"/>
    </source>
</evidence>